<dbReference type="InterPro" id="IPR036779">
    <property type="entry name" value="LysM_dom_sf"/>
</dbReference>
<organism evidence="4 5">
    <name type="scientific">Arcanobacterium canis</name>
    <dbReference type="NCBI Taxonomy" id="999183"/>
    <lineage>
        <taxon>Bacteria</taxon>
        <taxon>Bacillati</taxon>
        <taxon>Actinomycetota</taxon>
        <taxon>Actinomycetes</taxon>
        <taxon>Actinomycetales</taxon>
        <taxon>Actinomycetaceae</taxon>
        <taxon>Arcanobacterium</taxon>
    </lineage>
</organism>
<evidence type="ECO:0000313" key="4">
    <source>
        <dbReference type="EMBL" id="WFM82819.1"/>
    </source>
</evidence>
<keyword evidence="5" id="KW-1185">Reference proteome</keyword>
<dbReference type="Pfam" id="PF01476">
    <property type="entry name" value="LysM"/>
    <property type="match status" value="1"/>
</dbReference>
<evidence type="ECO:0000259" key="3">
    <source>
        <dbReference type="SMART" id="SM00257"/>
    </source>
</evidence>
<keyword evidence="2" id="KW-0812">Transmembrane</keyword>
<dbReference type="RefSeq" id="WP_278012245.1">
    <property type="nucleotide sequence ID" value="NZ_CP121208.1"/>
</dbReference>
<evidence type="ECO:0000256" key="2">
    <source>
        <dbReference type="SAM" id="Phobius"/>
    </source>
</evidence>
<feature type="domain" description="LysM" evidence="3">
    <location>
        <begin position="157"/>
        <end position="206"/>
    </location>
</feature>
<proteinExistence type="predicted"/>
<dbReference type="Proteomes" id="UP001215216">
    <property type="component" value="Chromosome"/>
</dbReference>
<dbReference type="EMBL" id="CP121208">
    <property type="protein sequence ID" value="WFM82819.1"/>
    <property type="molecule type" value="Genomic_DNA"/>
</dbReference>
<gene>
    <name evidence="4" type="ORF">P7079_05270</name>
</gene>
<reference evidence="4 5" key="1">
    <citation type="submission" date="2023-03" db="EMBL/GenBank/DDBJ databases">
        <title>Complete genome of Arcanobacterium canis strain DSM 25104 isolated in 2010 from a canine otitis externa in Germany.</title>
        <authorList>
            <person name="Borowiak M."/>
            <person name="Kreitlow A."/>
            <person name="Malorny B."/>
            <person name="Laemmler C."/>
            <person name="Prenger-Berninghoff E."/>
            <person name="Ploetz M."/>
            <person name="Abdulmawjood A."/>
        </authorList>
    </citation>
    <scope>NUCLEOTIDE SEQUENCE [LARGE SCALE GENOMIC DNA]</scope>
    <source>
        <strain evidence="4 5">DSM 25104</strain>
    </source>
</reference>
<protein>
    <submittedName>
        <fullName evidence="4">LysM peptidoglycan-binding domain-containing protein</fullName>
    </submittedName>
</protein>
<feature type="transmembrane region" description="Helical" evidence="2">
    <location>
        <begin position="125"/>
        <end position="150"/>
    </location>
</feature>
<evidence type="ECO:0000313" key="5">
    <source>
        <dbReference type="Proteomes" id="UP001215216"/>
    </source>
</evidence>
<keyword evidence="2" id="KW-1133">Transmembrane helix</keyword>
<feature type="compositionally biased region" description="Basic and acidic residues" evidence="1">
    <location>
        <begin position="11"/>
        <end position="28"/>
    </location>
</feature>
<feature type="region of interest" description="Disordered" evidence="1">
    <location>
        <begin position="1"/>
        <end position="28"/>
    </location>
</feature>
<keyword evidence="2" id="KW-0472">Membrane</keyword>
<sequence length="208" mass="22500">MSALAIAPAMRVKERSDTHKEVGHRGGDYVRPDRPVCARVTPLRAVDSALSADEIFAPHHIAPVRIVRESGMWKEVHPSSRQGGRRPRRVVAHKQLRTVSPSYRRVLVDRSDGRSALTGSLESTLHVLITVLMAGVALLAGMAIVSVLGLGAANADTMRVQEGQSLTSIASLVMTDRPTADVISDIRSMNGLDSDQIRVGQELLLPAY</sequence>
<name>A0ABY8FWC9_9ACTO</name>
<dbReference type="Gene3D" id="3.10.350.10">
    <property type="entry name" value="LysM domain"/>
    <property type="match status" value="1"/>
</dbReference>
<dbReference type="SMART" id="SM00257">
    <property type="entry name" value="LysM"/>
    <property type="match status" value="1"/>
</dbReference>
<dbReference type="InterPro" id="IPR018392">
    <property type="entry name" value="LysM"/>
</dbReference>
<accession>A0ABY8FWC9</accession>
<evidence type="ECO:0000256" key="1">
    <source>
        <dbReference type="SAM" id="MobiDB-lite"/>
    </source>
</evidence>